<evidence type="ECO:0000313" key="8">
    <source>
        <dbReference type="EMBL" id="KAJ9543468.1"/>
    </source>
</evidence>
<dbReference type="InterPro" id="IPR043145">
    <property type="entry name" value="Znf_ZZ_sf"/>
</dbReference>
<comment type="caution">
    <text evidence="8">The sequence shown here is derived from an EMBL/GenBank/DDBJ whole genome shotgun (WGS) entry which is preliminary data.</text>
</comment>
<dbReference type="SMART" id="SM00184">
    <property type="entry name" value="RING"/>
    <property type="match status" value="2"/>
</dbReference>
<feature type="domain" description="RING-type" evidence="6">
    <location>
        <begin position="161"/>
        <end position="199"/>
    </location>
</feature>
<dbReference type="InterPro" id="IPR000433">
    <property type="entry name" value="Znf_ZZ"/>
</dbReference>
<dbReference type="GO" id="GO:0061630">
    <property type="term" value="F:ubiquitin protein ligase activity"/>
    <property type="evidence" value="ECO:0007669"/>
    <property type="project" value="TreeGrafter"/>
</dbReference>
<keyword evidence="2 4" id="KW-0863">Zinc-finger</keyword>
<dbReference type="FunFam" id="3.30.60.90:FF:000014">
    <property type="entry name" value="E3 ubiquitin-protein ligase PRT1"/>
    <property type="match status" value="1"/>
</dbReference>
<feature type="region of interest" description="Disordered" evidence="5">
    <location>
        <begin position="365"/>
        <end position="406"/>
    </location>
</feature>
<evidence type="ECO:0000313" key="9">
    <source>
        <dbReference type="Proteomes" id="UP001172457"/>
    </source>
</evidence>
<dbReference type="PANTHER" id="PTHR15898:SF19">
    <property type="entry name" value="ZINC FINGER, ZZ-TYPE, ZINC FINGER, RING_FYVE_PHD-TYPE-RELATED"/>
    <property type="match status" value="1"/>
</dbReference>
<proteinExistence type="predicted"/>
<dbReference type="AlphaFoldDB" id="A0AA38SR62"/>
<organism evidence="8 9">
    <name type="scientific">Centaurea solstitialis</name>
    <name type="common">yellow star-thistle</name>
    <dbReference type="NCBI Taxonomy" id="347529"/>
    <lineage>
        <taxon>Eukaryota</taxon>
        <taxon>Viridiplantae</taxon>
        <taxon>Streptophyta</taxon>
        <taxon>Embryophyta</taxon>
        <taxon>Tracheophyta</taxon>
        <taxon>Spermatophyta</taxon>
        <taxon>Magnoliopsida</taxon>
        <taxon>eudicotyledons</taxon>
        <taxon>Gunneridae</taxon>
        <taxon>Pentapetalae</taxon>
        <taxon>asterids</taxon>
        <taxon>campanulids</taxon>
        <taxon>Asterales</taxon>
        <taxon>Asteraceae</taxon>
        <taxon>Carduoideae</taxon>
        <taxon>Cardueae</taxon>
        <taxon>Centaureinae</taxon>
        <taxon>Centaurea</taxon>
    </lineage>
</organism>
<dbReference type="PANTHER" id="PTHR15898">
    <property type="entry name" value="BIFUNCTIONAL APOPTOSIS REGULATOR"/>
    <property type="match status" value="1"/>
</dbReference>
<feature type="region of interest" description="Disordered" evidence="5">
    <location>
        <begin position="509"/>
        <end position="559"/>
    </location>
</feature>
<dbReference type="Pfam" id="PF00569">
    <property type="entry name" value="ZZ"/>
    <property type="match status" value="1"/>
</dbReference>
<evidence type="ECO:0000256" key="5">
    <source>
        <dbReference type="SAM" id="MobiDB-lite"/>
    </source>
</evidence>
<evidence type="ECO:0000259" key="6">
    <source>
        <dbReference type="PROSITE" id="PS50089"/>
    </source>
</evidence>
<keyword evidence="3" id="KW-0862">Zinc</keyword>
<evidence type="ECO:0000256" key="4">
    <source>
        <dbReference type="PROSITE-ProRule" id="PRU00228"/>
    </source>
</evidence>
<protein>
    <submittedName>
        <fullName evidence="8">Uncharacterized protein</fullName>
    </submittedName>
</protein>
<dbReference type="InterPro" id="IPR017907">
    <property type="entry name" value="Znf_RING_CS"/>
</dbReference>
<dbReference type="SUPFAM" id="SSF57850">
    <property type="entry name" value="RING/U-box"/>
    <property type="match status" value="4"/>
</dbReference>
<keyword evidence="1" id="KW-0479">Metal-binding</keyword>
<dbReference type="FunFam" id="3.30.40.10:FF:000489">
    <property type="entry name" value="E3 ubiquitin-protein ligase PRT1"/>
    <property type="match status" value="1"/>
</dbReference>
<dbReference type="PROSITE" id="PS50089">
    <property type="entry name" value="ZF_RING_2"/>
    <property type="match status" value="2"/>
</dbReference>
<dbReference type="InterPro" id="IPR013083">
    <property type="entry name" value="Znf_RING/FYVE/PHD"/>
</dbReference>
<evidence type="ECO:0000256" key="2">
    <source>
        <dbReference type="ARBA" id="ARBA00022771"/>
    </source>
</evidence>
<feature type="domain" description="RING-type" evidence="6">
    <location>
        <begin position="16"/>
        <end position="56"/>
    </location>
</feature>
<dbReference type="GO" id="GO:0008270">
    <property type="term" value="F:zinc ion binding"/>
    <property type="evidence" value="ECO:0007669"/>
    <property type="project" value="UniProtKB-KW"/>
</dbReference>
<reference evidence="8" key="1">
    <citation type="submission" date="2023-03" db="EMBL/GenBank/DDBJ databases">
        <title>Chromosome-scale reference genome and RAD-based genetic map of yellow starthistle (Centaurea solstitialis) reveal putative structural variation and QTLs associated with invader traits.</title>
        <authorList>
            <person name="Reatini B."/>
            <person name="Cang F.A."/>
            <person name="Jiang Q."/>
            <person name="Mckibben M.T.W."/>
            <person name="Barker M.S."/>
            <person name="Rieseberg L.H."/>
            <person name="Dlugosch K.M."/>
        </authorList>
    </citation>
    <scope>NUCLEOTIDE SEQUENCE</scope>
    <source>
        <strain evidence="8">CAN-66</strain>
        <tissue evidence="8">Leaf</tissue>
    </source>
</reference>
<evidence type="ECO:0000256" key="1">
    <source>
        <dbReference type="ARBA" id="ARBA00022723"/>
    </source>
</evidence>
<accession>A0AA38SR62</accession>
<feature type="domain" description="ZZ-type" evidence="7">
    <location>
        <begin position="275"/>
        <end position="339"/>
    </location>
</feature>
<evidence type="ECO:0000259" key="7">
    <source>
        <dbReference type="PROSITE" id="PS50135"/>
    </source>
</evidence>
<dbReference type="PROSITE" id="PS50135">
    <property type="entry name" value="ZF_ZZ_2"/>
    <property type="match status" value="1"/>
</dbReference>
<feature type="compositionally biased region" description="Low complexity" evidence="5">
    <location>
        <begin position="509"/>
        <end position="518"/>
    </location>
</feature>
<dbReference type="Proteomes" id="UP001172457">
    <property type="component" value="Chromosome 6"/>
</dbReference>
<dbReference type="InterPro" id="IPR027370">
    <property type="entry name" value="Znf-RING_euk"/>
</dbReference>
<dbReference type="Pfam" id="PF13445">
    <property type="entry name" value="zf-RING_UBOX"/>
    <property type="match status" value="2"/>
</dbReference>
<dbReference type="GO" id="GO:0043161">
    <property type="term" value="P:proteasome-mediated ubiquitin-dependent protein catabolic process"/>
    <property type="evidence" value="ECO:0007669"/>
    <property type="project" value="TreeGrafter"/>
</dbReference>
<feature type="compositionally biased region" description="Gly residues" evidence="5">
    <location>
        <begin position="379"/>
        <end position="394"/>
    </location>
</feature>
<name>A0AA38SR62_9ASTR</name>
<feature type="compositionally biased region" description="Gly residues" evidence="5">
    <location>
        <begin position="523"/>
        <end position="538"/>
    </location>
</feature>
<dbReference type="Gene3D" id="3.30.40.10">
    <property type="entry name" value="Zinc/RING finger domain, C3HC4 (zinc finger)"/>
    <property type="match status" value="2"/>
</dbReference>
<dbReference type="Gene3D" id="3.30.60.90">
    <property type="match status" value="2"/>
</dbReference>
<dbReference type="EMBL" id="JARYMX010000006">
    <property type="protein sequence ID" value="KAJ9543468.1"/>
    <property type="molecule type" value="Genomic_DNA"/>
</dbReference>
<gene>
    <name evidence="8" type="ORF">OSB04_023175</name>
</gene>
<feature type="compositionally biased region" description="Low complexity" evidence="5">
    <location>
        <begin position="365"/>
        <end position="374"/>
    </location>
</feature>
<dbReference type="PROSITE" id="PS00518">
    <property type="entry name" value="ZF_RING_1"/>
    <property type="match status" value="1"/>
</dbReference>
<dbReference type="SMART" id="SM00291">
    <property type="entry name" value="ZnF_ZZ"/>
    <property type="match status" value="2"/>
</dbReference>
<feature type="region of interest" description="Disordered" evidence="5">
    <location>
        <begin position="117"/>
        <end position="146"/>
    </location>
</feature>
<evidence type="ECO:0000256" key="3">
    <source>
        <dbReference type="ARBA" id="ARBA00022833"/>
    </source>
</evidence>
<dbReference type="InterPro" id="IPR001841">
    <property type="entry name" value="Znf_RING"/>
</dbReference>
<sequence>MEEANESEQISDHFVCAVCLDVLFKPIVLVCGHVTCFWCCHHSMDARGQSHCPLCRHPYRHFPAICQMLHILLNKIYPLSYARRKKQTLEEEEQNNFGFSPDVDHLVTGEELNHPSIGDQPSDFHSEDNSSINPSPSEEKISNDGNSAENHKQVTVADVLCAACKQLLFRPVVLNCGHVYCEACIIVPEDGVIKCGVCEGRHPSGVPSICKELDYFIEEQFSSDYALRRTSMHPYGEQIRNANPVKEATDEDSKFSYPTEENFLQWWTIHGSKFHPGVGCDMCGICPIIGERYRCIDCKEKSGYDLCGDCHKTGLKLPGRFNQKHTPEHRFELVKPMINRDVVYRLLSGQLAVVSAAARNWSNRNSESASSSLDNDNDGGSGGGGGSGGSGDGSSGEEATDEDSKFSYPTEENFLQWWTIHGSKFHPGICPIIGERYRCIDCKEKSGYDLCGDCHKTGLKLPGRFNQKHTLEHRFELVKPMINRDVVYRLLSGQLAVVSAAARNWSNRNSESASSSLDNDNDGGSGGGGGSGGSGDGSSGEDWIGLDWIGLNWTGPTRG</sequence>
<keyword evidence="9" id="KW-1185">Reference proteome</keyword>